<sequence>MKYFLYIFFVLLSNCKQEKNELNENDIIGIVHQSNNIVNNITDNYYILDNRFKNPGKHSLEMTSNDITTIKKKIIEEGIDKLDSNLKFVKSCKKVCLSEITIKYKSGKVQHFIFDNYLYKSQINNRAYKKIASLEEVIAEIIMKKKIDPESVNVNI</sequence>
<evidence type="ECO:0000313" key="2">
    <source>
        <dbReference type="Proteomes" id="UP000070513"/>
    </source>
</evidence>
<dbReference type="EMBL" id="LPUR01000011">
    <property type="protein sequence ID" value="KXH82965.1"/>
    <property type="molecule type" value="Genomic_DNA"/>
</dbReference>
<accession>A0A135WDG5</accession>
<dbReference type="AlphaFoldDB" id="A0A135WDG5"/>
<dbReference type="OrthoDB" id="1262903at2"/>
<dbReference type="RefSeq" id="WP_062651066.1">
    <property type="nucleotide sequence ID" value="NZ_LPUR01000011.1"/>
</dbReference>
<protein>
    <submittedName>
        <fullName evidence="1">Uncharacterized protein</fullName>
    </submittedName>
</protein>
<comment type="caution">
    <text evidence="1">The sequence shown here is derived from an EMBL/GenBank/DDBJ whole genome shotgun (WGS) entry which is preliminary data.</text>
</comment>
<reference evidence="1 2" key="2">
    <citation type="journal article" date="2016" name="Genome Announc.">
        <title>Draft Genome Sequence of a Biocontrol Rhizobacterium, Chryseobacterium kwangjuense Strain KJ1R5, Isolated from Pepper (Capsicum annuum).</title>
        <authorList>
            <person name="Jeong J.J."/>
            <person name="Park H."/>
            <person name="Park B.H."/>
            <person name="Mannaa M."/>
            <person name="Sang M.K."/>
            <person name="Choi I.G."/>
            <person name="Kim K.D."/>
        </authorList>
    </citation>
    <scope>NUCLEOTIDE SEQUENCE [LARGE SCALE GENOMIC DNA]</scope>
    <source>
        <strain evidence="1 2">KJ1R5</strain>
    </source>
</reference>
<proteinExistence type="predicted"/>
<organism evidence="1 2">
    <name type="scientific">Chryseobacterium kwangjuense</name>
    <dbReference type="NCBI Taxonomy" id="267125"/>
    <lineage>
        <taxon>Bacteria</taxon>
        <taxon>Pseudomonadati</taxon>
        <taxon>Bacteroidota</taxon>
        <taxon>Flavobacteriia</taxon>
        <taxon>Flavobacteriales</taxon>
        <taxon>Weeksellaceae</taxon>
        <taxon>Chryseobacterium group</taxon>
        <taxon>Chryseobacterium</taxon>
    </lineage>
</organism>
<dbReference type="Proteomes" id="UP000070513">
    <property type="component" value="Unassembled WGS sequence"/>
</dbReference>
<evidence type="ECO:0000313" key="1">
    <source>
        <dbReference type="EMBL" id="KXH82965.1"/>
    </source>
</evidence>
<name>A0A135WDG5_9FLAO</name>
<gene>
    <name evidence="1" type="ORF">AU378_11040</name>
</gene>
<reference evidence="2" key="1">
    <citation type="submission" date="2015-12" db="EMBL/GenBank/DDBJ databases">
        <title>Genome sequence of a biocontrol rhizobacterium Chryseobacterium kwangjuense strain KJ1R5 isolated from pepper (Capsicum annuum L.).</title>
        <authorList>
            <person name="Jeong J.-J."/>
            <person name="Park H."/>
            <person name="Mannaa M."/>
            <person name="Sang M.K."/>
            <person name="Choi I.-G."/>
            <person name="Kim K.D."/>
        </authorList>
    </citation>
    <scope>NUCLEOTIDE SEQUENCE [LARGE SCALE GENOMIC DNA]</scope>
    <source>
        <strain evidence="2">KJ1R5</strain>
    </source>
</reference>